<dbReference type="Pfam" id="PF08843">
    <property type="entry name" value="AbiEii"/>
    <property type="match status" value="1"/>
</dbReference>
<proteinExistence type="predicted"/>
<dbReference type="Proteomes" id="UP000004814">
    <property type="component" value="Unassembled WGS sequence"/>
</dbReference>
<gene>
    <name evidence="1" type="ORF">BamMEX5DRAFT_2493</name>
</gene>
<dbReference type="EMBL" id="ABLK01000064">
    <property type="protein sequence ID" value="EDT41739.1"/>
    <property type="molecule type" value="Genomic_DNA"/>
</dbReference>
<name>B1T3X7_9BURK</name>
<dbReference type="AlphaFoldDB" id="B1T3X7"/>
<evidence type="ECO:0000313" key="1">
    <source>
        <dbReference type="EMBL" id="EDT41739.1"/>
    </source>
</evidence>
<protein>
    <recommendedName>
        <fullName evidence="3">Nucleotidyl transferase AbiEii/AbiGii toxin family protein</fullName>
    </recommendedName>
</protein>
<evidence type="ECO:0000313" key="2">
    <source>
        <dbReference type="Proteomes" id="UP000004814"/>
    </source>
</evidence>
<evidence type="ECO:0008006" key="3">
    <source>
        <dbReference type="Google" id="ProtNLM"/>
    </source>
</evidence>
<dbReference type="InterPro" id="IPR014942">
    <property type="entry name" value="AbiEii"/>
</dbReference>
<organism evidence="1 2">
    <name type="scientific">Burkholderia ambifaria MEX-5</name>
    <dbReference type="NCBI Taxonomy" id="396597"/>
    <lineage>
        <taxon>Bacteria</taxon>
        <taxon>Pseudomonadati</taxon>
        <taxon>Pseudomonadota</taxon>
        <taxon>Betaproteobacteria</taxon>
        <taxon>Burkholderiales</taxon>
        <taxon>Burkholderiaceae</taxon>
        <taxon>Burkholderia</taxon>
        <taxon>Burkholderia cepacia complex</taxon>
    </lineage>
</organism>
<reference evidence="1 2" key="1">
    <citation type="submission" date="2008-03" db="EMBL/GenBank/DDBJ databases">
        <title>Sequencing of the draft genome and assembly of Burkholderia ambifaria MEX-5.</title>
        <authorList>
            <consortium name="US DOE Joint Genome Institute (JGI-PGF)"/>
            <person name="Copeland A."/>
            <person name="Lucas S."/>
            <person name="Lapidus A."/>
            <person name="Glavina del Rio T."/>
            <person name="Dalin E."/>
            <person name="Tice H."/>
            <person name="Bruce D."/>
            <person name="Goodwin L."/>
            <person name="Pitluck S."/>
            <person name="Larimer F."/>
            <person name="Land M.L."/>
            <person name="Hauser L."/>
            <person name="Tiedje J."/>
            <person name="Richardson P."/>
        </authorList>
    </citation>
    <scope>NUCLEOTIDE SEQUENCE [LARGE SCALE GENOMIC DNA]</scope>
    <source>
        <strain evidence="1 2">MEX-5</strain>
    </source>
</reference>
<accession>B1T3X7</accession>
<dbReference type="PATRIC" id="fig|396597.7.peg.5635"/>
<sequence>MIAPAALPDGPWQGLFRHAQTLIDEIRKHGTSRPFWTFGSGTVLMLRHGHRVSKDIDIFVPDPQYLGYVNPRISDAASDITSEYEEHAGFVKLVLPDGEIDFVVSRNLMSPGYDEWTLMDHVVKVETSAEIGRPRETCSISVWSSSGNRRV</sequence>
<comment type="caution">
    <text evidence="1">The sequence shown here is derived from an EMBL/GenBank/DDBJ whole genome shotgun (WGS) entry which is preliminary data.</text>
</comment>